<gene>
    <name evidence="1" type="ORF">POM88_027428</name>
</gene>
<reference evidence="1" key="2">
    <citation type="submission" date="2023-05" db="EMBL/GenBank/DDBJ databases">
        <authorList>
            <person name="Schelkunov M.I."/>
        </authorList>
    </citation>
    <scope>NUCLEOTIDE SEQUENCE</scope>
    <source>
        <strain evidence="1">Hsosn_3</strain>
        <tissue evidence="1">Leaf</tissue>
    </source>
</reference>
<organism evidence="1 2">
    <name type="scientific">Heracleum sosnowskyi</name>
    <dbReference type="NCBI Taxonomy" id="360622"/>
    <lineage>
        <taxon>Eukaryota</taxon>
        <taxon>Viridiplantae</taxon>
        <taxon>Streptophyta</taxon>
        <taxon>Embryophyta</taxon>
        <taxon>Tracheophyta</taxon>
        <taxon>Spermatophyta</taxon>
        <taxon>Magnoliopsida</taxon>
        <taxon>eudicotyledons</taxon>
        <taxon>Gunneridae</taxon>
        <taxon>Pentapetalae</taxon>
        <taxon>asterids</taxon>
        <taxon>campanulids</taxon>
        <taxon>Apiales</taxon>
        <taxon>Apiaceae</taxon>
        <taxon>Apioideae</taxon>
        <taxon>apioid superclade</taxon>
        <taxon>Tordylieae</taxon>
        <taxon>Tordyliinae</taxon>
        <taxon>Heracleum</taxon>
    </lineage>
</organism>
<dbReference type="EMBL" id="JAUIZM010000006">
    <property type="protein sequence ID" value="KAK1380684.1"/>
    <property type="molecule type" value="Genomic_DNA"/>
</dbReference>
<protein>
    <submittedName>
        <fullName evidence="1">Uncharacterized protein</fullName>
    </submittedName>
</protein>
<dbReference type="Proteomes" id="UP001237642">
    <property type="component" value="Unassembled WGS sequence"/>
</dbReference>
<sequence length="131" mass="14521">MFSNPQQSFHNEGVEDFEHKHALTESLVQANSTLMVQEARVTSTMGGLKRTPCGRVVTMLVKILENGNRLGPASDDEPFHTQRELNDNSGSIVVVHYGQGNSGGESGCYCGRPNVVFDSDHVDHEEHEEFY</sequence>
<evidence type="ECO:0000313" key="2">
    <source>
        <dbReference type="Proteomes" id="UP001237642"/>
    </source>
</evidence>
<name>A0AAD8I8Y8_9APIA</name>
<dbReference type="AlphaFoldDB" id="A0AAD8I8Y8"/>
<reference evidence="1" key="1">
    <citation type="submission" date="2023-02" db="EMBL/GenBank/DDBJ databases">
        <title>Genome of toxic invasive species Heracleum sosnowskyi carries increased number of genes despite the absence of recent whole-genome duplications.</title>
        <authorList>
            <person name="Schelkunov M."/>
            <person name="Shtratnikova V."/>
            <person name="Makarenko M."/>
            <person name="Klepikova A."/>
            <person name="Omelchenko D."/>
            <person name="Novikova G."/>
            <person name="Obukhova E."/>
            <person name="Bogdanov V."/>
            <person name="Penin A."/>
            <person name="Logacheva M."/>
        </authorList>
    </citation>
    <scope>NUCLEOTIDE SEQUENCE</scope>
    <source>
        <strain evidence="1">Hsosn_3</strain>
        <tissue evidence="1">Leaf</tissue>
    </source>
</reference>
<evidence type="ECO:0000313" key="1">
    <source>
        <dbReference type="EMBL" id="KAK1380684.1"/>
    </source>
</evidence>
<accession>A0AAD8I8Y8</accession>
<keyword evidence="2" id="KW-1185">Reference proteome</keyword>
<proteinExistence type="predicted"/>
<comment type="caution">
    <text evidence="1">The sequence shown here is derived from an EMBL/GenBank/DDBJ whole genome shotgun (WGS) entry which is preliminary data.</text>
</comment>